<dbReference type="Proteomes" id="UP000664702">
    <property type="component" value="Chromosome"/>
</dbReference>
<reference evidence="3 4" key="2">
    <citation type="journal article" date="2022" name="Int. J. Syst. Evol. Microbiol.">
        <title>Strains of Bradyrhizobium barranii sp. nov. associated with legumes native to Canada are symbionts of soybeans and belong to different subspecies (subsp. barranii subsp. nov. and subsp. apii subsp. nov.) and symbiovars (sv. glycinearum and sv. septentrionale).</title>
        <authorList>
            <person name="Bromfield E.S.P."/>
            <person name="Cloutier S."/>
            <person name="Wasai-Hara S."/>
            <person name="Minamisawa K."/>
        </authorList>
    </citation>
    <scope>NUCLEOTIDE SEQUENCE [LARGE SCALE GENOMIC DNA]</scope>
    <source>
        <strain evidence="3 4">144S4</strain>
    </source>
</reference>
<proteinExistence type="predicted"/>
<reference evidence="2" key="1">
    <citation type="submission" date="2021-03" db="EMBL/GenBank/DDBJ databases">
        <title>Whole Genome Sequence of Bradyrhizobium sp. Strain 144S4.</title>
        <authorList>
            <person name="Bromfield E.S.P."/>
            <person name="Cloutier S."/>
        </authorList>
    </citation>
    <scope>NUCLEOTIDE SEQUENCE [LARGE SCALE GENOMIC DNA]</scope>
    <source>
        <strain evidence="2">144S4</strain>
    </source>
</reference>
<dbReference type="EMBL" id="JAGEMI010000001">
    <property type="protein sequence ID" value="MBO1867714.1"/>
    <property type="molecule type" value="Genomic_DNA"/>
</dbReference>
<accession>A0A939S5F1</accession>
<name>A0A939S5F1_9BRAD</name>
<organism evidence="2">
    <name type="scientific">Bradyrhizobium barranii subsp. barranii</name>
    <dbReference type="NCBI Taxonomy" id="2823807"/>
    <lineage>
        <taxon>Bacteria</taxon>
        <taxon>Pseudomonadati</taxon>
        <taxon>Pseudomonadota</taxon>
        <taxon>Alphaproteobacteria</taxon>
        <taxon>Hyphomicrobiales</taxon>
        <taxon>Nitrobacteraceae</taxon>
        <taxon>Bradyrhizobium</taxon>
        <taxon>Bradyrhizobium barranii</taxon>
    </lineage>
</organism>
<dbReference type="KEGG" id="bban:J4G43_042810"/>
<protein>
    <submittedName>
        <fullName evidence="2">Uncharacterized protein</fullName>
    </submittedName>
</protein>
<evidence type="ECO:0000313" key="3">
    <source>
        <dbReference type="EMBL" id="UEM11248.1"/>
    </source>
</evidence>
<sequence>MALQHNHAALLELKGGIGQLCLARGRNDAKPFFRAKRLDAGIEEDLGFEQADDTVARPDLCTRNCPYQPPVHQLVFTIDDWRPALPGSRVGSQVEDGPEHLPDGLAHKRPYHPTEGAYRKDAHREDASAVQIAICILSISSR</sequence>
<dbReference type="RefSeq" id="WP_208088555.1">
    <property type="nucleotide sequence ID" value="NZ_CP086136.1"/>
</dbReference>
<evidence type="ECO:0000313" key="4">
    <source>
        <dbReference type="Proteomes" id="UP000664702"/>
    </source>
</evidence>
<dbReference type="EMBL" id="CP086136">
    <property type="protein sequence ID" value="UEM11248.1"/>
    <property type="molecule type" value="Genomic_DNA"/>
</dbReference>
<dbReference type="AlphaFoldDB" id="A0A939S5F1"/>
<feature type="compositionally biased region" description="Basic and acidic residues" evidence="1">
    <location>
        <begin position="97"/>
        <end position="106"/>
    </location>
</feature>
<feature type="region of interest" description="Disordered" evidence="1">
    <location>
        <begin position="89"/>
        <end position="114"/>
    </location>
</feature>
<evidence type="ECO:0000256" key="1">
    <source>
        <dbReference type="SAM" id="MobiDB-lite"/>
    </source>
</evidence>
<evidence type="ECO:0000313" key="2">
    <source>
        <dbReference type="EMBL" id="MBO1867714.1"/>
    </source>
</evidence>
<gene>
    <name evidence="3" type="ORF">J4G43_042810</name>
    <name evidence="2" type="ORF">J4G43_44630</name>
</gene>